<name>A0A8C1ZQC2_CYPCA</name>
<evidence type="ECO:0000313" key="1">
    <source>
        <dbReference type="Ensembl" id="ENSCCRP00015093795.1"/>
    </source>
</evidence>
<proteinExistence type="predicted"/>
<dbReference type="Proteomes" id="UP000694700">
    <property type="component" value="Unplaced"/>
</dbReference>
<accession>A0A8C1ZQC2</accession>
<evidence type="ECO:0000313" key="2">
    <source>
        <dbReference type="Proteomes" id="UP000694700"/>
    </source>
</evidence>
<sequence>MVPLNVLHVWITYIENQMFRVDVSLDRSCVQNYSASSLSSIELCKFMSDLSLIDVYRIFYPAKRHEQSPGAI</sequence>
<dbReference type="AlphaFoldDB" id="A0A8C1ZQC2"/>
<organism evidence="1 2">
    <name type="scientific">Cyprinus carpio</name>
    <name type="common">Common carp</name>
    <dbReference type="NCBI Taxonomy" id="7962"/>
    <lineage>
        <taxon>Eukaryota</taxon>
        <taxon>Metazoa</taxon>
        <taxon>Chordata</taxon>
        <taxon>Craniata</taxon>
        <taxon>Vertebrata</taxon>
        <taxon>Euteleostomi</taxon>
        <taxon>Actinopterygii</taxon>
        <taxon>Neopterygii</taxon>
        <taxon>Teleostei</taxon>
        <taxon>Ostariophysi</taxon>
        <taxon>Cypriniformes</taxon>
        <taxon>Cyprinidae</taxon>
        <taxon>Cyprininae</taxon>
        <taxon>Cyprinus</taxon>
    </lineage>
</organism>
<protein>
    <submittedName>
        <fullName evidence="1">Uncharacterized protein</fullName>
    </submittedName>
</protein>
<dbReference type="Ensembl" id="ENSCCRT00015096827.1">
    <property type="protein sequence ID" value="ENSCCRP00015093795.1"/>
    <property type="gene ID" value="ENSCCRG00015037805.1"/>
</dbReference>
<reference evidence="1" key="1">
    <citation type="submission" date="2025-08" db="UniProtKB">
        <authorList>
            <consortium name="Ensembl"/>
        </authorList>
    </citation>
    <scope>IDENTIFICATION</scope>
</reference>